<evidence type="ECO:0000313" key="2">
    <source>
        <dbReference type="Proteomes" id="UP001499909"/>
    </source>
</evidence>
<comment type="caution">
    <text evidence="1">The sequence shown here is derived from an EMBL/GenBank/DDBJ whole genome shotgun (WGS) entry which is preliminary data.</text>
</comment>
<gene>
    <name evidence="1" type="ORF">GCM10022406_13480</name>
</gene>
<organism evidence="1 2">
    <name type="scientific">Hymenobacter algoricola</name>
    <dbReference type="NCBI Taxonomy" id="486267"/>
    <lineage>
        <taxon>Bacteria</taxon>
        <taxon>Pseudomonadati</taxon>
        <taxon>Bacteroidota</taxon>
        <taxon>Cytophagia</taxon>
        <taxon>Cytophagales</taxon>
        <taxon>Hymenobacteraceae</taxon>
        <taxon>Hymenobacter</taxon>
    </lineage>
</organism>
<keyword evidence="2" id="KW-1185">Reference proteome</keyword>
<dbReference type="EMBL" id="BAABDH010000021">
    <property type="protein sequence ID" value="GAA3929312.1"/>
    <property type="molecule type" value="Genomic_DNA"/>
</dbReference>
<reference evidence="2" key="1">
    <citation type="journal article" date="2019" name="Int. J. Syst. Evol. Microbiol.">
        <title>The Global Catalogue of Microorganisms (GCM) 10K type strain sequencing project: providing services to taxonomists for standard genome sequencing and annotation.</title>
        <authorList>
            <consortium name="The Broad Institute Genomics Platform"/>
            <consortium name="The Broad Institute Genome Sequencing Center for Infectious Disease"/>
            <person name="Wu L."/>
            <person name="Ma J."/>
        </authorList>
    </citation>
    <scope>NUCLEOTIDE SEQUENCE [LARGE SCALE GENOMIC DNA]</scope>
    <source>
        <strain evidence="2">JCM 17214</strain>
    </source>
</reference>
<sequence length="96" mass="10393">MLAPEAWVLVLHAHEHTQEEAAQAPAAARKDKPLLTPQHQHCHVDQFYHVPLLPAAPVLVPVPVSRVGFTVRAILPVPGLPSVDQCERAARGPPQA</sequence>
<protein>
    <submittedName>
        <fullName evidence="1">Uncharacterized protein</fullName>
    </submittedName>
</protein>
<proteinExistence type="predicted"/>
<name>A0ABP7MUX3_9BACT</name>
<evidence type="ECO:0000313" key="1">
    <source>
        <dbReference type="EMBL" id="GAA3929312.1"/>
    </source>
</evidence>
<dbReference type="Proteomes" id="UP001499909">
    <property type="component" value="Unassembled WGS sequence"/>
</dbReference>
<accession>A0ABP7MUX3</accession>